<evidence type="ECO:0000259" key="2">
    <source>
        <dbReference type="Pfam" id="PF02638"/>
    </source>
</evidence>
<accession>A0A381UTN6</accession>
<reference evidence="3" key="1">
    <citation type="submission" date="2018-05" db="EMBL/GenBank/DDBJ databases">
        <authorList>
            <person name="Lanie J.A."/>
            <person name="Ng W.-L."/>
            <person name="Kazmierczak K.M."/>
            <person name="Andrzejewski T.M."/>
            <person name="Davidsen T.M."/>
            <person name="Wayne K.J."/>
            <person name="Tettelin H."/>
            <person name="Glass J.I."/>
            <person name="Rusch D."/>
            <person name="Podicherti R."/>
            <person name="Tsui H.-C.T."/>
            <person name="Winkler M.E."/>
        </authorList>
    </citation>
    <scope>NUCLEOTIDE SEQUENCE</scope>
</reference>
<dbReference type="InterPro" id="IPR017853">
    <property type="entry name" value="GH"/>
</dbReference>
<gene>
    <name evidence="3" type="ORF">METZ01_LOCUS83087</name>
</gene>
<sequence>MMIRITIFFFILQSSIVSIVFAEQANSEFRATWVITWEHIDQNKNPGQNMEKIRKIMEDHKAANMNAVIFQVRQSGTAYYQSSYEPWGYYAGYQYPGYDPLEYAIEEAHKRGLELHAWFNVFQTSSTYPGTPAAGHPEWICRDQNGITMTSYRSVSPGLEEVRNYTINVAMEIVRNYDIDGLHLDYIRWNEHTNTARQIVEPIMELQRKDGMISNQDLQNLNNNPSGRYLYDYNHPFSSGIPDNFDSWESWWRWSVTTFVETLHDSIQSVKPHVRLSAAVLGKYNWSGWQGYGTVYQDGAKWYNEGSIDHIMPMSYHWTTASGFTGMLEDDCPQCWRIYVEPGLESGRSFTVGPGSYILDENNVWYRHPDIIANIRSINWTKGFQFFSYRFWDENNYFITAGQSFFQDKTKVYPTPNNFSIRPNKPLLAINALDSVTMELTVYPSITNESGWLIIYRSMDPTATPDIGEIISIQYKSEDITYTDYLPDTDLVYQYFATQTDRFWNESEPSNRVYTTSGPMPDKYNISQNYPNPFNGMTTIPFEIPEYSHVNLSITDIRGNIIATLIDQPLLPGNHTINWYGKSDAGNHQASGVYLIYLNTGGKVKSSKRLLFLK</sequence>
<evidence type="ECO:0000256" key="1">
    <source>
        <dbReference type="ARBA" id="ARBA00022729"/>
    </source>
</evidence>
<proteinExistence type="predicted"/>
<dbReference type="EMBL" id="UINC01006891">
    <property type="protein sequence ID" value="SVA30233.1"/>
    <property type="molecule type" value="Genomic_DNA"/>
</dbReference>
<dbReference type="InterPro" id="IPR026444">
    <property type="entry name" value="Secre_tail"/>
</dbReference>
<dbReference type="PANTHER" id="PTHR43405">
    <property type="entry name" value="GLYCOSYL HYDROLASE DIGH"/>
    <property type="match status" value="1"/>
</dbReference>
<organism evidence="3">
    <name type="scientific">marine metagenome</name>
    <dbReference type="NCBI Taxonomy" id="408172"/>
    <lineage>
        <taxon>unclassified sequences</taxon>
        <taxon>metagenomes</taxon>
        <taxon>ecological metagenomes</taxon>
    </lineage>
</organism>
<dbReference type="InterPro" id="IPR052177">
    <property type="entry name" value="Divisome_Glycosyl_Hydrolase"/>
</dbReference>
<name>A0A381UTN6_9ZZZZ</name>
<evidence type="ECO:0000313" key="3">
    <source>
        <dbReference type="EMBL" id="SVA30233.1"/>
    </source>
</evidence>
<dbReference type="NCBIfam" id="TIGR04183">
    <property type="entry name" value="Por_Secre_tail"/>
    <property type="match status" value="1"/>
</dbReference>
<dbReference type="InterPro" id="IPR003790">
    <property type="entry name" value="GHL10"/>
</dbReference>
<keyword evidence="1" id="KW-0732">Signal</keyword>
<dbReference type="AlphaFoldDB" id="A0A381UTN6"/>
<dbReference type="PANTHER" id="PTHR43405:SF1">
    <property type="entry name" value="GLYCOSYL HYDROLASE DIGH"/>
    <property type="match status" value="1"/>
</dbReference>
<dbReference type="Pfam" id="PF02638">
    <property type="entry name" value="GHL10"/>
    <property type="match status" value="1"/>
</dbReference>
<dbReference type="Gene3D" id="2.60.40.4070">
    <property type="match status" value="1"/>
</dbReference>
<dbReference type="SUPFAM" id="SSF51445">
    <property type="entry name" value="(Trans)glycosidases"/>
    <property type="match status" value="1"/>
</dbReference>
<dbReference type="Gene3D" id="3.20.20.80">
    <property type="entry name" value="Glycosidases"/>
    <property type="match status" value="1"/>
</dbReference>
<protein>
    <recommendedName>
        <fullName evidence="2">Glycosyl hydrolase-like 10 domain-containing protein</fullName>
    </recommendedName>
</protein>
<feature type="domain" description="Glycosyl hydrolase-like 10" evidence="2">
    <location>
        <begin position="28"/>
        <end position="328"/>
    </location>
</feature>